<name>A0A0A9DIV2_ARUDO</name>
<reference evidence="1" key="2">
    <citation type="journal article" date="2015" name="Data Brief">
        <title>Shoot transcriptome of the giant reed, Arundo donax.</title>
        <authorList>
            <person name="Barrero R.A."/>
            <person name="Guerrero F.D."/>
            <person name="Moolhuijzen P."/>
            <person name="Goolsby J.A."/>
            <person name="Tidwell J."/>
            <person name="Bellgard S.E."/>
            <person name="Bellgard M.I."/>
        </authorList>
    </citation>
    <scope>NUCLEOTIDE SEQUENCE</scope>
    <source>
        <tissue evidence="1">Shoot tissue taken approximately 20 cm above the soil surface</tissue>
    </source>
</reference>
<dbReference type="AlphaFoldDB" id="A0A0A9DIV2"/>
<evidence type="ECO:0000313" key="1">
    <source>
        <dbReference type="EMBL" id="JAD87736.1"/>
    </source>
</evidence>
<protein>
    <submittedName>
        <fullName evidence="1">Uncharacterized protein</fullName>
    </submittedName>
</protein>
<sequence length="79" mass="8636">MRAIPRAANSLRISSDFSYCFAFLAEVLSSIFCSTCSSVMEARLSALSRICCRACKQKLVNSVKGTVHISERRLSKSAA</sequence>
<dbReference type="EMBL" id="GBRH01210159">
    <property type="protein sequence ID" value="JAD87736.1"/>
    <property type="molecule type" value="Transcribed_RNA"/>
</dbReference>
<organism evidence="1">
    <name type="scientific">Arundo donax</name>
    <name type="common">Giant reed</name>
    <name type="synonym">Donax arundinaceus</name>
    <dbReference type="NCBI Taxonomy" id="35708"/>
    <lineage>
        <taxon>Eukaryota</taxon>
        <taxon>Viridiplantae</taxon>
        <taxon>Streptophyta</taxon>
        <taxon>Embryophyta</taxon>
        <taxon>Tracheophyta</taxon>
        <taxon>Spermatophyta</taxon>
        <taxon>Magnoliopsida</taxon>
        <taxon>Liliopsida</taxon>
        <taxon>Poales</taxon>
        <taxon>Poaceae</taxon>
        <taxon>PACMAD clade</taxon>
        <taxon>Arundinoideae</taxon>
        <taxon>Arundineae</taxon>
        <taxon>Arundo</taxon>
    </lineage>
</organism>
<accession>A0A0A9DIV2</accession>
<reference evidence="1" key="1">
    <citation type="submission" date="2014-09" db="EMBL/GenBank/DDBJ databases">
        <authorList>
            <person name="Magalhaes I.L.F."/>
            <person name="Oliveira U."/>
            <person name="Santos F.R."/>
            <person name="Vidigal T.H.D.A."/>
            <person name="Brescovit A.D."/>
            <person name="Santos A.J."/>
        </authorList>
    </citation>
    <scope>NUCLEOTIDE SEQUENCE</scope>
    <source>
        <tissue evidence="1">Shoot tissue taken approximately 20 cm above the soil surface</tissue>
    </source>
</reference>
<proteinExistence type="predicted"/>